<evidence type="ECO:0000256" key="6">
    <source>
        <dbReference type="ARBA" id="ARBA00022719"/>
    </source>
</evidence>
<keyword evidence="10 12" id="KW-0830">Ubiquinone</keyword>
<dbReference type="GO" id="GO:0048038">
    <property type="term" value="F:quinone binding"/>
    <property type="evidence" value="ECO:0007669"/>
    <property type="project" value="UniProtKB-KW"/>
</dbReference>
<keyword evidence="8 12" id="KW-1133">Transmembrane helix</keyword>
<keyword evidence="3 12" id="KW-0813">Transport</keyword>
<dbReference type="EMBL" id="CVRF01000003">
    <property type="protein sequence ID" value="CRK85893.1"/>
    <property type="molecule type" value="Genomic_DNA"/>
</dbReference>
<keyword evidence="9 12" id="KW-0520">NAD</keyword>
<evidence type="ECO:0000256" key="4">
    <source>
        <dbReference type="ARBA" id="ARBA00022475"/>
    </source>
</evidence>
<keyword evidence="7 12" id="KW-1278">Translocase</keyword>
<evidence type="ECO:0000256" key="13">
    <source>
        <dbReference type="RuleBase" id="RU003639"/>
    </source>
</evidence>
<dbReference type="GO" id="GO:0050136">
    <property type="term" value="F:NADH dehydrogenase (quinone) (non-electrogenic) activity"/>
    <property type="evidence" value="ECO:0007669"/>
    <property type="project" value="UniProtKB-UniRule"/>
</dbReference>
<evidence type="ECO:0000256" key="9">
    <source>
        <dbReference type="ARBA" id="ARBA00023027"/>
    </source>
</evidence>
<dbReference type="PANTHER" id="PTHR11058">
    <property type="entry name" value="NADH-UBIQUINONE OXIDOREDUCTASE CHAIN 3"/>
    <property type="match status" value="1"/>
</dbReference>
<dbReference type="GO" id="GO:0005886">
    <property type="term" value="C:plasma membrane"/>
    <property type="evidence" value="ECO:0007669"/>
    <property type="project" value="UniProtKB-SubCell"/>
</dbReference>
<dbReference type="AlphaFoldDB" id="A0A0M6W7S9"/>
<keyword evidence="6 12" id="KW-0874">Quinone</keyword>
<comment type="similarity">
    <text evidence="2 12 13">Belongs to the complex I subunit 3 family.</text>
</comment>
<dbReference type="InterPro" id="IPR000440">
    <property type="entry name" value="NADH_UbQ/plastoQ_OxRdtase_su3"/>
</dbReference>
<evidence type="ECO:0000256" key="3">
    <source>
        <dbReference type="ARBA" id="ARBA00022448"/>
    </source>
</evidence>
<gene>
    <name evidence="12 14" type="primary">nuoA</name>
    <name evidence="14" type="ORF">SOFFGTOCOR_0485</name>
</gene>
<dbReference type="Proteomes" id="UP000242301">
    <property type="component" value="Unassembled WGS sequence"/>
</dbReference>
<feature type="transmembrane region" description="Helical" evidence="12">
    <location>
        <begin position="95"/>
        <end position="118"/>
    </location>
</feature>
<name>A0A0M6W7S9_9GAMM</name>
<feature type="transmembrane region" description="Helical" evidence="12">
    <location>
        <begin position="13"/>
        <end position="37"/>
    </location>
</feature>
<dbReference type="GO" id="GO:0030964">
    <property type="term" value="C:NADH dehydrogenase complex"/>
    <property type="evidence" value="ECO:0007669"/>
    <property type="project" value="TreeGrafter"/>
</dbReference>
<evidence type="ECO:0000256" key="1">
    <source>
        <dbReference type="ARBA" id="ARBA00004141"/>
    </source>
</evidence>
<proteinExistence type="inferred from homology"/>
<dbReference type="Gene3D" id="1.20.58.1610">
    <property type="entry name" value="NADH:ubiquinone/plastoquinone oxidoreductase, chain 3"/>
    <property type="match status" value="1"/>
</dbReference>
<keyword evidence="4 12" id="KW-1003">Cell membrane</keyword>
<keyword evidence="5 12" id="KW-0812">Transmembrane</keyword>
<sequence length="131" mass="14654">MHILVKEHVSVDILPFIVFIIGIICLCILMLIAGHFLGARSNINIKHVPYESGIDSVGSARLCMSVKFYLVAMFFVIFDTEAIFLFAWSPVIVEAGFSGFIEVVIFILTLLSGLFYLIRIGVLNWTPIKSQ</sequence>
<comment type="subunit">
    <text evidence="12">NDH-1 is composed of 13 different subunits. Subunits NuoA, H, J, K, L, M, N constitute the membrane sector of the complex.</text>
</comment>
<keyword evidence="15" id="KW-1185">Reference proteome</keyword>
<evidence type="ECO:0000256" key="11">
    <source>
        <dbReference type="ARBA" id="ARBA00023136"/>
    </source>
</evidence>
<accession>A0A0M6W7S9</accession>
<evidence type="ECO:0000256" key="8">
    <source>
        <dbReference type="ARBA" id="ARBA00022989"/>
    </source>
</evidence>
<comment type="catalytic activity">
    <reaction evidence="12 13">
        <text>a quinone + NADH + 5 H(+)(in) = a quinol + NAD(+) + 4 H(+)(out)</text>
        <dbReference type="Rhea" id="RHEA:57888"/>
        <dbReference type="ChEBI" id="CHEBI:15378"/>
        <dbReference type="ChEBI" id="CHEBI:24646"/>
        <dbReference type="ChEBI" id="CHEBI:57540"/>
        <dbReference type="ChEBI" id="CHEBI:57945"/>
        <dbReference type="ChEBI" id="CHEBI:132124"/>
    </reaction>
</comment>
<dbReference type="STRING" id="1715285.SOFFGTOCOR_0485"/>
<dbReference type="GO" id="GO:0008137">
    <property type="term" value="F:NADH dehydrogenase (ubiquinone) activity"/>
    <property type="evidence" value="ECO:0007669"/>
    <property type="project" value="InterPro"/>
</dbReference>
<dbReference type="InterPro" id="IPR038430">
    <property type="entry name" value="NDAH_ubi_oxred_su3_sf"/>
</dbReference>
<feature type="transmembrane region" description="Helical" evidence="12">
    <location>
        <begin position="68"/>
        <end position="89"/>
    </location>
</feature>
<dbReference type="HAMAP" id="MF_01394">
    <property type="entry name" value="NDH1_NuoA"/>
    <property type="match status" value="1"/>
</dbReference>
<evidence type="ECO:0000256" key="2">
    <source>
        <dbReference type="ARBA" id="ARBA00008472"/>
    </source>
</evidence>
<dbReference type="Pfam" id="PF00507">
    <property type="entry name" value="Oxidored_q4"/>
    <property type="match status" value="1"/>
</dbReference>
<keyword evidence="11 12" id="KW-0472">Membrane</keyword>
<comment type="function">
    <text evidence="12">NDH-1 shuttles electrons from NADH, via FMN and iron-sulfur (Fe-S) centers, to quinones in the respiratory chain. The immediate electron acceptor for the enzyme in this species is believed to be ubiquinone. Couples the redox reaction to proton translocation (for every two electrons transferred, four hydrogen ions are translocated across the cytoplasmic membrane), and thus conserves the redox energy in a proton gradient.</text>
</comment>
<comment type="subcellular location">
    <subcellularLocation>
        <location evidence="12 13">Cell membrane</location>
        <topology evidence="12 13">Multi-pass membrane protein</topology>
    </subcellularLocation>
    <subcellularLocation>
        <location evidence="1">Membrane</location>
        <topology evidence="1">Multi-pass membrane protein</topology>
    </subcellularLocation>
</comment>
<organism evidence="14 15">
    <name type="scientific">Candidatus Providencia siddallii</name>
    <dbReference type="NCBI Taxonomy" id="1715285"/>
    <lineage>
        <taxon>Bacteria</taxon>
        <taxon>Pseudomonadati</taxon>
        <taxon>Pseudomonadota</taxon>
        <taxon>Gammaproteobacteria</taxon>
        <taxon>Enterobacterales</taxon>
        <taxon>Morganellaceae</taxon>
        <taxon>Providencia</taxon>
    </lineage>
</organism>
<evidence type="ECO:0000256" key="12">
    <source>
        <dbReference type="HAMAP-Rule" id="MF_01394"/>
    </source>
</evidence>
<dbReference type="InterPro" id="IPR023043">
    <property type="entry name" value="NAD(P)H_OxRDtase_bac/plastid"/>
</dbReference>
<protein>
    <recommendedName>
        <fullName evidence="12">NADH-quinone oxidoreductase subunit A</fullName>
        <ecNumber evidence="12">7.1.1.-</ecNumber>
    </recommendedName>
    <alternativeName>
        <fullName evidence="12">NADH dehydrogenase I subunit A</fullName>
    </alternativeName>
    <alternativeName>
        <fullName evidence="12">NDH-1 subunit A</fullName>
    </alternativeName>
    <alternativeName>
        <fullName evidence="12">NUO1</fullName>
    </alternativeName>
</protein>
<evidence type="ECO:0000313" key="15">
    <source>
        <dbReference type="Proteomes" id="UP000242301"/>
    </source>
</evidence>
<reference evidence="15" key="1">
    <citation type="submission" date="2015-05" db="EMBL/GenBank/DDBJ databases">
        <authorList>
            <person name="Manzano-Marin A."/>
        </authorList>
    </citation>
    <scope>NUCLEOTIDE SEQUENCE [LARGE SCALE GENOMIC DNA]</scope>
    <source>
        <strain evidence="15">officinalis</strain>
    </source>
</reference>
<keyword evidence="14" id="KW-0560">Oxidoreductase</keyword>
<evidence type="ECO:0000256" key="5">
    <source>
        <dbReference type="ARBA" id="ARBA00022692"/>
    </source>
</evidence>
<dbReference type="EC" id="7.1.1.-" evidence="12"/>
<evidence type="ECO:0000313" key="14">
    <source>
        <dbReference type="EMBL" id="CRK85893.1"/>
    </source>
</evidence>
<dbReference type="PANTHER" id="PTHR11058:SF21">
    <property type="entry name" value="NADH-QUINONE OXIDOREDUCTASE SUBUNIT A"/>
    <property type="match status" value="1"/>
</dbReference>
<evidence type="ECO:0000256" key="10">
    <source>
        <dbReference type="ARBA" id="ARBA00023075"/>
    </source>
</evidence>
<evidence type="ECO:0000256" key="7">
    <source>
        <dbReference type="ARBA" id="ARBA00022967"/>
    </source>
</evidence>